<evidence type="ECO:0000313" key="1">
    <source>
        <dbReference type="EMBL" id="MEQ2212786.1"/>
    </source>
</evidence>
<dbReference type="PANTHER" id="PTHR17271:SF12">
    <property type="entry name" value="MYOSIN PHOSPHATASE RHO-INTERACTING PROTEIN ISOFORM X1"/>
    <property type="match status" value="1"/>
</dbReference>
<evidence type="ECO:0000313" key="2">
    <source>
        <dbReference type="Proteomes" id="UP001434883"/>
    </source>
</evidence>
<dbReference type="InterPro" id="IPR052223">
    <property type="entry name" value="Actin_Cytoskeleton_Reg"/>
</dbReference>
<protein>
    <recommendedName>
        <fullName evidence="3">PH domain-containing protein</fullName>
    </recommendedName>
</protein>
<name>A0ABV0RY24_9TELE</name>
<organism evidence="1 2">
    <name type="scientific">Xenoophorus captivus</name>
    <dbReference type="NCBI Taxonomy" id="1517983"/>
    <lineage>
        <taxon>Eukaryota</taxon>
        <taxon>Metazoa</taxon>
        <taxon>Chordata</taxon>
        <taxon>Craniata</taxon>
        <taxon>Vertebrata</taxon>
        <taxon>Euteleostomi</taxon>
        <taxon>Actinopterygii</taxon>
        <taxon>Neopterygii</taxon>
        <taxon>Teleostei</taxon>
        <taxon>Neoteleostei</taxon>
        <taxon>Acanthomorphata</taxon>
        <taxon>Ovalentaria</taxon>
        <taxon>Atherinomorphae</taxon>
        <taxon>Cyprinodontiformes</taxon>
        <taxon>Goodeidae</taxon>
        <taxon>Xenoophorus</taxon>
    </lineage>
</organism>
<comment type="caution">
    <text evidence="1">The sequence shown here is derived from an EMBL/GenBank/DDBJ whole genome shotgun (WGS) entry which is preliminary data.</text>
</comment>
<dbReference type="EMBL" id="JAHRIN010060354">
    <property type="protein sequence ID" value="MEQ2212786.1"/>
    <property type="molecule type" value="Genomic_DNA"/>
</dbReference>
<accession>A0ABV0RY24</accession>
<dbReference type="PANTHER" id="PTHR17271">
    <property type="entry name" value="PLECKSTRIN HOMOLOGY PH DOMAIN-CONTAINING PROTEIN"/>
    <property type="match status" value="1"/>
</dbReference>
<proteinExistence type="predicted"/>
<evidence type="ECO:0008006" key="3">
    <source>
        <dbReference type="Google" id="ProtNLM"/>
    </source>
</evidence>
<dbReference type="InterPro" id="IPR011993">
    <property type="entry name" value="PH-like_dom_sf"/>
</dbReference>
<sequence>MWVNGQGSTTLVFTADTTEIYSLFLKWQRRFFVLYEHGCLRFALDESALMNETVLKIMLFIKQQFSLQSLLSSKGLFVMLCLLQPSTLPQGTVNMNLCTDVVDAEPKTGQKNSLCIITPEQEYFIRGENKEIING</sequence>
<dbReference type="Gene3D" id="2.30.29.30">
    <property type="entry name" value="Pleckstrin-homology domain (PH domain)/Phosphotyrosine-binding domain (PTB)"/>
    <property type="match status" value="1"/>
</dbReference>
<dbReference type="SUPFAM" id="SSF50729">
    <property type="entry name" value="PH domain-like"/>
    <property type="match status" value="1"/>
</dbReference>
<keyword evidence="2" id="KW-1185">Reference proteome</keyword>
<reference evidence="1 2" key="1">
    <citation type="submission" date="2021-06" db="EMBL/GenBank/DDBJ databases">
        <authorList>
            <person name="Palmer J.M."/>
        </authorList>
    </citation>
    <scope>NUCLEOTIDE SEQUENCE [LARGE SCALE GENOMIC DNA]</scope>
    <source>
        <strain evidence="1 2">XC_2019</strain>
        <tissue evidence="1">Muscle</tissue>
    </source>
</reference>
<dbReference type="Proteomes" id="UP001434883">
    <property type="component" value="Unassembled WGS sequence"/>
</dbReference>
<gene>
    <name evidence="1" type="ORF">XENOCAPTIV_004995</name>
</gene>